<reference evidence="1 2" key="1">
    <citation type="journal article" date="2011" name="Proc. Natl. Acad. Sci. U.S.A.">
        <title>Evolutionary erosion of yeast sex chromosomes by mating-type switching accidents.</title>
        <authorList>
            <person name="Gordon J.L."/>
            <person name="Armisen D."/>
            <person name="Proux-Wera E."/>
            <person name="Oheigeartaigh S.S."/>
            <person name="Byrne K.P."/>
            <person name="Wolfe K.H."/>
        </authorList>
    </citation>
    <scope>NUCLEOTIDE SEQUENCE [LARGE SCALE GENOMIC DNA]</scope>
    <source>
        <strain evidence="2">ATCC MYA-139 / BCRC 22969 / CBS 8797 / CCRC 22969 / KCTC 17520 / NBRC 10181 / NCYC 3082</strain>
    </source>
</reference>
<dbReference type="AlphaFoldDB" id="J7SBJ5"/>
<dbReference type="GeneID" id="34528876"/>
<dbReference type="GO" id="GO:0031145">
    <property type="term" value="P:anaphase-promoting complex-dependent catabolic process"/>
    <property type="evidence" value="ECO:0007669"/>
    <property type="project" value="InterPro"/>
</dbReference>
<evidence type="ECO:0000313" key="2">
    <source>
        <dbReference type="Proteomes" id="UP000006310"/>
    </source>
</evidence>
<protein>
    <submittedName>
        <fullName evidence="1">Uncharacterized protein</fullName>
    </submittedName>
</protein>
<evidence type="ECO:0000313" key="1">
    <source>
        <dbReference type="EMBL" id="CCK73096.1"/>
    </source>
</evidence>
<accession>J7SBJ5</accession>
<dbReference type="Pfam" id="PF05841">
    <property type="entry name" value="Apc15p"/>
    <property type="match status" value="1"/>
</dbReference>
<sequence length="197" mass="22297">MDGTMFDDLPIFQEIKRDIIEINSHNGSASPIPAIDATRKQASREDVLELRESVYLNPPLSAYSAAHVIPYFARGTFTETKMVIDQRKAKLDATKSLGSQYFRPIGLNANTFTGKSLFERSNGAVHSPAFDFHESMLQRNENRMANTRIHSEDDQWRYTDQGGSDSNMIQEPETWNSIQSNEGEVSEVNDFGSDWIQ</sequence>
<gene>
    <name evidence="1" type="primary">KNAG0M02430</name>
    <name evidence="1" type="ordered locus">KNAG_0M02430</name>
</gene>
<reference evidence="2" key="2">
    <citation type="submission" date="2012-08" db="EMBL/GenBank/DDBJ databases">
        <title>Genome sequence of Kazachstania naganishii.</title>
        <authorList>
            <person name="Gordon J.L."/>
            <person name="Armisen D."/>
            <person name="Proux-Wera E."/>
            <person name="OhEigeartaigh S.S."/>
            <person name="Byrne K.P."/>
            <person name="Wolfe K.H."/>
        </authorList>
    </citation>
    <scope>NUCLEOTIDE SEQUENCE [LARGE SCALE GENOMIC DNA]</scope>
    <source>
        <strain evidence="2">ATCC MYA-139 / BCRC 22969 / CBS 8797 / CCRC 22969 / KCTC 17520 / NBRC 10181 / NCYC 3082</strain>
    </source>
</reference>
<organism evidence="1 2">
    <name type="scientific">Huiozyma naganishii (strain ATCC MYA-139 / BCRC 22969 / CBS 8797 / KCTC 17520 / NBRC 10181 / NCYC 3082 / Yp74L-3)</name>
    <name type="common">Yeast</name>
    <name type="synonym">Kazachstania naganishii</name>
    <dbReference type="NCBI Taxonomy" id="1071383"/>
    <lineage>
        <taxon>Eukaryota</taxon>
        <taxon>Fungi</taxon>
        <taxon>Dikarya</taxon>
        <taxon>Ascomycota</taxon>
        <taxon>Saccharomycotina</taxon>
        <taxon>Saccharomycetes</taxon>
        <taxon>Saccharomycetales</taxon>
        <taxon>Saccharomycetaceae</taxon>
        <taxon>Huiozyma</taxon>
    </lineage>
</organism>
<dbReference type="RefSeq" id="XP_022467340.1">
    <property type="nucleotide sequence ID" value="XM_022611111.1"/>
</dbReference>
<dbReference type="eggNOG" id="ENOG502S55R">
    <property type="taxonomic scope" value="Eukaryota"/>
</dbReference>
<keyword evidence="2" id="KW-1185">Reference proteome</keyword>
<dbReference type="KEGG" id="kng:KNAG_0M02430"/>
<dbReference type="GO" id="GO:0005680">
    <property type="term" value="C:anaphase-promoting complex"/>
    <property type="evidence" value="ECO:0007669"/>
    <property type="project" value="InterPro"/>
</dbReference>
<dbReference type="Proteomes" id="UP000006310">
    <property type="component" value="Chromosome 13"/>
</dbReference>
<name>J7SBJ5_HUIN7</name>
<dbReference type="HOGENOM" id="CLU_1384351_0_0_1"/>
<proteinExistence type="predicted"/>
<dbReference type="InterPro" id="IPR008402">
    <property type="entry name" value="APC_su15/mnd2"/>
</dbReference>
<dbReference type="EMBL" id="HE978326">
    <property type="protein sequence ID" value="CCK73096.1"/>
    <property type="molecule type" value="Genomic_DNA"/>
</dbReference>